<dbReference type="AlphaFoldDB" id="A0A8J4GTE9"/>
<protein>
    <submittedName>
        <fullName evidence="6">Uncharacterized protein</fullName>
    </submittedName>
</protein>
<evidence type="ECO:0000313" key="8">
    <source>
        <dbReference type="Proteomes" id="UP000747110"/>
    </source>
</evidence>
<gene>
    <name evidence="5" type="ORF">Vretifemale_17546</name>
    <name evidence="6" type="ORF">Vretimale_16579</name>
</gene>
<proteinExistence type="predicted"/>
<dbReference type="EMBL" id="BNCQ01000049">
    <property type="protein sequence ID" value="GIM13469.1"/>
    <property type="molecule type" value="Genomic_DNA"/>
</dbReference>
<feature type="coiled-coil region" evidence="3">
    <location>
        <begin position="825"/>
        <end position="1028"/>
    </location>
</feature>
<feature type="compositionally biased region" description="Polar residues" evidence="4">
    <location>
        <begin position="307"/>
        <end position="318"/>
    </location>
</feature>
<feature type="region of interest" description="Disordered" evidence="4">
    <location>
        <begin position="749"/>
        <end position="768"/>
    </location>
</feature>
<comment type="caution">
    <text evidence="6">The sequence shown here is derived from an EMBL/GenBank/DDBJ whole genome shotgun (WGS) entry which is preliminary data.</text>
</comment>
<dbReference type="Gene3D" id="2.120.10.80">
    <property type="entry name" value="Kelch-type beta propeller"/>
    <property type="match status" value="2"/>
</dbReference>
<dbReference type="Proteomes" id="UP000747110">
    <property type="component" value="Unassembled WGS sequence"/>
</dbReference>
<name>A0A8J4GTE9_9CHLO</name>
<keyword evidence="8" id="KW-1185">Reference proteome</keyword>
<feature type="region of interest" description="Disordered" evidence="4">
    <location>
        <begin position="684"/>
        <end position="705"/>
    </location>
</feature>
<feature type="compositionally biased region" description="Polar residues" evidence="4">
    <location>
        <begin position="401"/>
        <end position="411"/>
    </location>
</feature>
<feature type="region of interest" description="Disordered" evidence="4">
    <location>
        <begin position="803"/>
        <end position="823"/>
    </location>
</feature>
<keyword evidence="3" id="KW-0175">Coiled coil</keyword>
<feature type="compositionally biased region" description="Basic and acidic residues" evidence="4">
    <location>
        <begin position="809"/>
        <end position="823"/>
    </location>
</feature>
<feature type="region of interest" description="Disordered" evidence="4">
    <location>
        <begin position="294"/>
        <end position="318"/>
    </location>
</feature>
<dbReference type="PANTHER" id="PTHR46093:SF18">
    <property type="entry name" value="FIBRONECTIN TYPE-III DOMAIN-CONTAINING PROTEIN"/>
    <property type="match status" value="1"/>
</dbReference>
<evidence type="ECO:0000313" key="7">
    <source>
        <dbReference type="Proteomes" id="UP000722791"/>
    </source>
</evidence>
<organism evidence="6 7">
    <name type="scientific">Volvox reticuliferus</name>
    <dbReference type="NCBI Taxonomy" id="1737510"/>
    <lineage>
        <taxon>Eukaryota</taxon>
        <taxon>Viridiplantae</taxon>
        <taxon>Chlorophyta</taxon>
        <taxon>core chlorophytes</taxon>
        <taxon>Chlorophyceae</taxon>
        <taxon>CS clade</taxon>
        <taxon>Chlamydomonadales</taxon>
        <taxon>Volvocaceae</taxon>
        <taxon>Volvox</taxon>
    </lineage>
</organism>
<accession>A0A8J4GTE9</accession>
<evidence type="ECO:0000313" key="5">
    <source>
        <dbReference type="EMBL" id="GIL89782.1"/>
    </source>
</evidence>
<dbReference type="OrthoDB" id="10251809at2759"/>
<reference evidence="6" key="1">
    <citation type="journal article" date="2021" name="Proc. Natl. Acad. Sci. U.S.A.">
        <title>Three genomes in the algal genus Volvox reveal the fate of a haploid sex-determining region after a transition to homothallism.</title>
        <authorList>
            <person name="Yamamoto K."/>
            <person name="Hamaji T."/>
            <person name="Kawai-Toyooka H."/>
            <person name="Matsuzaki R."/>
            <person name="Takahashi F."/>
            <person name="Nishimura Y."/>
            <person name="Kawachi M."/>
            <person name="Noguchi H."/>
            <person name="Minakuchi Y."/>
            <person name="Umen J.G."/>
            <person name="Toyoda A."/>
            <person name="Nozaki H."/>
        </authorList>
    </citation>
    <scope>NUCLEOTIDE SEQUENCE</scope>
    <source>
        <strain evidence="6">NIES-3785</strain>
        <strain evidence="5">NIES-3786</strain>
    </source>
</reference>
<dbReference type="PANTHER" id="PTHR46093">
    <property type="entry name" value="ACYL-COA-BINDING DOMAIN-CONTAINING PROTEIN 5"/>
    <property type="match status" value="1"/>
</dbReference>
<dbReference type="SUPFAM" id="SSF117281">
    <property type="entry name" value="Kelch motif"/>
    <property type="match status" value="1"/>
</dbReference>
<dbReference type="EMBL" id="BNCP01000052">
    <property type="protein sequence ID" value="GIL89782.1"/>
    <property type="molecule type" value="Genomic_DNA"/>
</dbReference>
<feature type="coiled-coil region" evidence="3">
    <location>
        <begin position="769"/>
        <end position="796"/>
    </location>
</feature>
<evidence type="ECO:0000313" key="6">
    <source>
        <dbReference type="EMBL" id="GIM13469.1"/>
    </source>
</evidence>
<feature type="compositionally biased region" description="Low complexity" evidence="4">
    <location>
        <begin position="412"/>
        <end position="436"/>
    </location>
</feature>
<evidence type="ECO:0000256" key="1">
    <source>
        <dbReference type="ARBA" id="ARBA00022441"/>
    </source>
</evidence>
<dbReference type="Proteomes" id="UP000722791">
    <property type="component" value="Unassembled WGS sequence"/>
</dbReference>
<feature type="region of interest" description="Disordered" evidence="4">
    <location>
        <begin position="370"/>
        <end position="443"/>
    </location>
</feature>
<keyword evidence="1" id="KW-0880">Kelch repeat</keyword>
<keyword evidence="2" id="KW-0677">Repeat</keyword>
<dbReference type="Pfam" id="PF24681">
    <property type="entry name" value="Kelch_KLHDC2_KLHL20_DRC7"/>
    <property type="match status" value="2"/>
</dbReference>
<evidence type="ECO:0000256" key="2">
    <source>
        <dbReference type="ARBA" id="ARBA00022737"/>
    </source>
</evidence>
<sequence length="1099" mass="117239">MVRANALATAFMSIDDPDPSQWRPVFLRSTEHQKQLRLDRASHTATAVNGAIYVIAGRKGSAFYGDMLRFDTTKHEWGMLCTSIPNGFRPRANHTATLVGGRHIWVVAGSDNEQVIGDVHIFDVLTHKWTKPQIRGENSILCRTAHSAELHPGDPRIVLLFGGYDGAVFHNDLVLLNTHALSVERVVLNSGSVPPPVPRGYHSCTAAGSRCYIYGGRTEAGVVDATEMLAVYDAAANRWLKPQVEGTWPQARSSHRAVALGNRLLIHGGAAAGEQSDRLADVHTLMICPTSGRLTWSQMDEPPPTMGSASNSRPQGRSAHTLSLVGADSLYIISGYVGARSGPHRYSGDVFQMQLGVPACEPSPAVLQVQAPSPRRSPLHQPGPQQPSPRHKPKQGRDSPRTTAEAQGATINSSSGNATTGASGANASAGVTNGNSMRPASPLCQDPTAAAGVAIQYTKRRLLAAERAQAPAQHQQPAVHAAGSGYIRRGDSGSAALLSSARAVPGGAGVQDDPIDLTAEQPPAATALNEAKGTRRAQPAPQVRVGVGGVGGVGGADTAAPAEAAWLGGHRRARSGCGPSRQPQVPEDVVAAVTVKAASEPELSAVGIQGRAIQAQAPGEAAAGRPTKRQASDAAVTAALAVSAPPPSLPQRGYLPKQIMPSTGQVNTDVAVPAAVGVAPVAHLPQSPKPQQQHHHPALDSGVAQGHGSAAVLSWHSHAEMYGLPPGTIAAAATAAATAAVAATTAASNGAGGGYHRPPSPPPGGLAAANSQEALLTQLLQDNQSLRRQLQEAQDAERLVTHKLAAQQEDQRRTAEELSTQRRSCEMTQAALRTANMELEEARSQLEHVQQELAEARQQAAAQQQQATAAQQVADRERVIAQERAVLMLQQVEDVRKYQEQVKSLEALCDRHQAEVEKHRRDLRAEAERHNEEVAALNDRVNKRDQDVVELTVRLRDAAVQNQKLQQDLGHIQDVKQRLERDMSEAREAQQWLQRQMDEQVGDLARQRDSLQMQLTHVNTRLSTLESELRRTTDDLAHRDAQHAALLQASADKSAELAGMREQLRSVQQKHEVLRQQAGLLVAQMQTMQATAQAIANSS</sequence>
<dbReference type="InterPro" id="IPR015915">
    <property type="entry name" value="Kelch-typ_b-propeller"/>
</dbReference>
<evidence type="ECO:0000256" key="4">
    <source>
        <dbReference type="SAM" id="MobiDB-lite"/>
    </source>
</evidence>
<evidence type="ECO:0000256" key="3">
    <source>
        <dbReference type="SAM" id="Coils"/>
    </source>
</evidence>